<dbReference type="InterPro" id="IPR024775">
    <property type="entry name" value="DinB-like"/>
</dbReference>
<feature type="domain" description="DinB-like" evidence="1">
    <location>
        <begin position="19"/>
        <end position="147"/>
    </location>
</feature>
<gene>
    <name evidence="2" type="ORF">ACFPT7_01675</name>
</gene>
<dbReference type="RefSeq" id="WP_263334680.1">
    <property type="nucleotide sequence ID" value="NZ_JAGSYH010000002.1"/>
</dbReference>
<proteinExistence type="predicted"/>
<organism evidence="2 3">
    <name type="scientific">Acidicapsa dinghuensis</name>
    <dbReference type="NCBI Taxonomy" id="2218256"/>
    <lineage>
        <taxon>Bacteria</taxon>
        <taxon>Pseudomonadati</taxon>
        <taxon>Acidobacteriota</taxon>
        <taxon>Terriglobia</taxon>
        <taxon>Terriglobales</taxon>
        <taxon>Acidobacteriaceae</taxon>
        <taxon>Acidicapsa</taxon>
    </lineage>
</organism>
<accession>A0ABW1E9J5</accession>
<comment type="caution">
    <text evidence="2">The sequence shown here is derived from an EMBL/GenBank/DDBJ whole genome shotgun (WGS) entry which is preliminary data.</text>
</comment>
<evidence type="ECO:0000313" key="3">
    <source>
        <dbReference type="Proteomes" id="UP001596091"/>
    </source>
</evidence>
<evidence type="ECO:0000313" key="2">
    <source>
        <dbReference type="EMBL" id="MFC5860996.1"/>
    </source>
</evidence>
<dbReference type="InterPro" id="IPR034660">
    <property type="entry name" value="DinB/YfiT-like"/>
</dbReference>
<evidence type="ECO:0000259" key="1">
    <source>
        <dbReference type="Pfam" id="PF12867"/>
    </source>
</evidence>
<dbReference type="Proteomes" id="UP001596091">
    <property type="component" value="Unassembled WGS sequence"/>
</dbReference>
<dbReference type="Pfam" id="PF12867">
    <property type="entry name" value="DinB_2"/>
    <property type="match status" value="1"/>
</dbReference>
<dbReference type="SUPFAM" id="SSF109854">
    <property type="entry name" value="DinB/YfiT-like putative metalloenzymes"/>
    <property type="match status" value="1"/>
</dbReference>
<keyword evidence="3" id="KW-1185">Reference proteome</keyword>
<dbReference type="Gene3D" id="1.20.120.450">
    <property type="entry name" value="dinb family like domain"/>
    <property type="match status" value="1"/>
</dbReference>
<dbReference type="EMBL" id="JBHSPH010000001">
    <property type="protein sequence ID" value="MFC5860996.1"/>
    <property type="molecule type" value="Genomic_DNA"/>
</dbReference>
<sequence>MDHDALLRQHLIRLLTGSEAHANFEAAVENFPVRLRGIVPDGAEYSAWQLLEHLRIAQWDILDFSRNPKYEHMRWPEDYWPKSPEPADDNAWDESVEKFLSDRKEICDLVTDAATDLYAKIPHGEGQTILRQALLTADHNAYHVGQLILLRRLLGAWN</sequence>
<protein>
    <submittedName>
        <fullName evidence="2">DinB family protein</fullName>
    </submittedName>
</protein>
<reference evidence="3" key="1">
    <citation type="journal article" date="2019" name="Int. J. Syst. Evol. Microbiol.">
        <title>The Global Catalogue of Microorganisms (GCM) 10K type strain sequencing project: providing services to taxonomists for standard genome sequencing and annotation.</title>
        <authorList>
            <consortium name="The Broad Institute Genomics Platform"/>
            <consortium name="The Broad Institute Genome Sequencing Center for Infectious Disease"/>
            <person name="Wu L."/>
            <person name="Ma J."/>
        </authorList>
    </citation>
    <scope>NUCLEOTIDE SEQUENCE [LARGE SCALE GENOMIC DNA]</scope>
    <source>
        <strain evidence="3">JCM 4087</strain>
    </source>
</reference>
<name>A0ABW1E9J5_9BACT</name>